<keyword evidence="2" id="KW-1185">Reference proteome</keyword>
<dbReference type="EMBL" id="RSCL01000012">
    <property type="protein sequence ID" value="RUT03780.1"/>
    <property type="molecule type" value="Genomic_DNA"/>
</dbReference>
<gene>
    <name evidence="1" type="ORF">DSM106972_046940</name>
</gene>
<evidence type="ECO:0000313" key="1">
    <source>
        <dbReference type="EMBL" id="RUT03780.1"/>
    </source>
</evidence>
<proteinExistence type="predicted"/>
<dbReference type="AlphaFoldDB" id="A0A433VCD9"/>
<evidence type="ECO:0000313" key="2">
    <source>
        <dbReference type="Proteomes" id="UP000271624"/>
    </source>
</evidence>
<accession>A0A433VCD9</accession>
<comment type="caution">
    <text evidence="1">The sequence shown here is derived from an EMBL/GenBank/DDBJ whole genome shotgun (WGS) entry which is preliminary data.</text>
</comment>
<sequence length="88" mass="10104">MGEPNEFKVFQDGGAFIAKLRGDLGQASLLTKQAFDLEQEAAALIAHQLDAEPTRSVLHLLRRHPGNRLWRIKSRRVFNYNSFMWKPP</sequence>
<reference evidence="1" key="2">
    <citation type="journal article" date="2019" name="Genome Biol. Evol.">
        <title>Day and night: Metabolic profiles and evolutionary relationships of six axenic non-marine cyanobacteria.</title>
        <authorList>
            <person name="Will S.E."/>
            <person name="Henke P."/>
            <person name="Boedeker C."/>
            <person name="Huang S."/>
            <person name="Brinkmann H."/>
            <person name="Rohde M."/>
            <person name="Jarek M."/>
            <person name="Friedl T."/>
            <person name="Seufert S."/>
            <person name="Schumacher M."/>
            <person name="Overmann J."/>
            <person name="Neumann-Schaal M."/>
            <person name="Petersen J."/>
        </authorList>
    </citation>
    <scope>NUCLEOTIDE SEQUENCE [LARGE SCALE GENOMIC DNA]</scope>
    <source>
        <strain evidence="1">PCC 7102</strain>
    </source>
</reference>
<organism evidence="1 2">
    <name type="scientific">Dulcicalothrix desertica PCC 7102</name>
    <dbReference type="NCBI Taxonomy" id="232991"/>
    <lineage>
        <taxon>Bacteria</taxon>
        <taxon>Bacillati</taxon>
        <taxon>Cyanobacteriota</taxon>
        <taxon>Cyanophyceae</taxon>
        <taxon>Nostocales</taxon>
        <taxon>Calotrichaceae</taxon>
        <taxon>Dulcicalothrix</taxon>
    </lineage>
</organism>
<protein>
    <submittedName>
        <fullName evidence="1">Uncharacterized protein</fullName>
    </submittedName>
</protein>
<reference evidence="1" key="1">
    <citation type="submission" date="2018-12" db="EMBL/GenBank/DDBJ databases">
        <authorList>
            <person name="Will S."/>
            <person name="Neumann-Schaal M."/>
            <person name="Henke P."/>
        </authorList>
    </citation>
    <scope>NUCLEOTIDE SEQUENCE</scope>
    <source>
        <strain evidence="1">PCC 7102</strain>
    </source>
</reference>
<dbReference type="Proteomes" id="UP000271624">
    <property type="component" value="Unassembled WGS sequence"/>
</dbReference>
<name>A0A433VCD9_9CYAN</name>